<keyword evidence="2" id="KW-1185">Reference proteome</keyword>
<dbReference type="OrthoDB" id="6499973at2759"/>
<proteinExistence type="predicted"/>
<dbReference type="EMBL" id="CALLCH030000009">
    <property type="protein sequence ID" value="CAI4213794.1"/>
    <property type="molecule type" value="Genomic_DNA"/>
</dbReference>
<dbReference type="Proteomes" id="UP000838763">
    <property type="component" value="Unassembled WGS sequence"/>
</dbReference>
<evidence type="ECO:0000313" key="2">
    <source>
        <dbReference type="Proteomes" id="UP000838763"/>
    </source>
</evidence>
<sequence length="232" mass="26952">MEPDQQPDHWSLHENDVNLEDLLLSLWRARPGGTESDCYWDNWGFTIYRTAYGGDTNQAWQTLLKKIEDDVAAECAYYKEYREAHSSVKLKNPEAADKFISLFKMDPRSNPDLLNDATMEQVREIYQKGVGGPPIVHQTPQYHLFLLADAEVLSAIAKGEFWMKCVQGTYKAEDHYVKDYSGVQTMKLAYHGYIKMTVQSLLVLWDRLAIRHLEELSPTYLEEPLRIWDGDW</sequence>
<gene>
    <name evidence="1" type="ORF">PPNO1_LOCUS3539</name>
</gene>
<dbReference type="AlphaFoldDB" id="A0A9P1H1C8"/>
<protein>
    <submittedName>
        <fullName evidence="1">Uncharacterized protein</fullName>
    </submittedName>
</protein>
<reference evidence="1" key="1">
    <citation type="submission" date="2022-11" db="EMBL/GenBank/DDBJ databases">
        <authorList>
            <person name="Scott C."/>
            <person name="Bruce N."/>
        </authorList>
    </citation>
    <scope>NUCLEOTIDE SEQUENCE</scope>
</reference>
<name>A0A9P1H1C8_9PEZI</name>
<organism evidence="1 2">
    <name type="scientific">Parascedosporium putredinis</name>
    <dbReference type="NCBI Taxonomy" id="1442378"/>
    <lineage>
        <taxon>Eukaryota</taxon>
        <taxon>Fungi</taxon>
        <taxon>Dikarya</taxon>
        <taxon>Ascomycota</taxon>
        <taxon>Pezizomycotina</taxon>
        <taxon>Sordariomycetes</taxon>
        <taxon>Hypocreomycetidae</taxon>
        <taxon>Microascales</taxon>
        <taxon>Microascaceae</taxon>
        <taxon>Parascedosporium</taxon>
    </lineage>
</organism>
<comment type="caution">
    <text evidence="1">The sequence shown here is derived from an EMBL/GenBank/DDBJ whole genome shotgun (WGS) entry which is preliminary data.</text>
</comment>
<accession>A0A9P1H1C8</accession>
<evidence type="ECO:0000313" key="1">
    <source>
        <dbReference type="EMBL" id="CAI4213794.1"/>
    </source>
</evidence>